<feature type="site" description="Important for substrate specificity" evidence="3">
    <location>
        <position position="74"/>
    </location>
</feature>
<reference evidence="5" key="2">
    <citation type="submission" date="2011-02" db="EMBL/GenBank/DDBJ databases">
        <title>The complete genome of Syntrophobotulus glycolicus DSM 8271.</title>
        <authorList>
            <person name="Lucas S."/>
            <person name="Copeland A."/>
            <person name="Lapidus A."/>
            <person name="Bruce D."/>
            <person name="Goodwin L."/>
            <person name="Pitluck S."/>
            <person name="Kyrpides N."/>
            <person name="Mavromatis K."/>
            <person name="Pagani I."/>
            <person name="Ivanova N."/>
            <person name="Mikhailova N."/>
            <person name="Chertkov O."/>
            <person name="Held B."/>
            <person name="Detter J.C."/>
            <person name="Tapia R."/>
            <person name="Han C."/>
            <person name="Land M."/>
            <person name="Hauser L."/>
            <person name="Markowitz V."/>
            <person name="Cheng J.-F."/>
            <person name="Hugenholtz P."/>
            <person name="Woyke T."/>
            <person name="Wu D."/>
            <person name="Spring S."/>
            <person name="Schroeder M."/>
            <person name="Brambilla E."/>
            <person name="Klenk H.-P."/>
            <person name="Eisen J.A."/>
        </authorList>
    </citation>
    <scope>NUCLEOTIDE SEQUENCE [LARGE SCALE GENOMIC DNA]</scope>
    <source>
        <strain evidence="5">DSM 8271 / FlGlyR</strain>
    </source>
</reference>
<keyword evidence="3" id="KW-0963">Cytoplasm</keyword>
<dbReference type="GO" id="GO:0009117">
    <property type="term" value="P:nucleotide metabolic process"/>
    <property type="evidence" value="ECO:0007669"/>
    <property type="project" value="UniProtKB-KW"/>
</dbReference>
<protein>
    <recommendedName>
        <fullName evidence="3">dTTP/UTP pyrophosphatase</fullName>
        <shortName evidence="3">dTTPase/UTPase</shortName>
        <ecNumber evidence="3">3.6.1.9</ecNumber>
    </recommendedName>
    <alternativeName>
        <fullName evidence="3">Nucleoside triphosphate pyrophosphatase</fullName>
    </alternativeName>
    <alternativeName>
        <fullName evidence="3">Nucleotide pyrophosphatase</fullName>
        <shortName evidence="3">Nucleotide PPase</shortName>
    </alternativeName>
</protein>
<sequence>MLVLASSSPRRRELLTQWGYLFNLVGGNVSETVPQGLAPEEAVMEIAGRKALKGWENWRRQTGSSSDVVLGADTLVVFNGTMLGKPLNEKDAWNMLSALSGKTHQVMTGIALVDAITMAEEEKGYLTWVEVTTVVFKEISGREIEDYISTGEPMDKAAGYGIQGKAEMFVDHIVGSLTNVIGLPRELLEQKLQDRGILPG</sequence>
<reference evidence="4 5" key="1">
    <citation type="journal article" date="2011" name="Stand. Genomic Sci.">
        <title>Complete genome sequence of Syntrophobotulus glycolicus type strain (FlGlyR).</title>
        <authorList>
            <person name="Han C."/>
            <person name="Mwirichia R."/>
            <person name="Chertkov O."/>
            <person name="Held B."/>
            <person name="Lapidus A."/>
            <person name="Nolan M."/>
            <person name="Lucas S."/>
            <person name="Hammon N."/>
            <person name="Deshpande S."/>
            <person name="Cheng J.F."/>
            <person name="Tapia R."/>
            <person name="Goodwin L."/>
            <person name="Pitluck S."/>
            <person name="Huntemann M."/>
            <person name="Liolios K."/>
            <person name="Ivanova N."/>
            <person name="Pagani I."/>
            <person name="Mavromatis K."/>
            <person name="Ovchinikova G."/>
            <person name="Pati A."/>
            <person name="Chen A."/>
            <person name="Palaniappan K."/>
            <person name="Land M."/>
            <person name="Hauser L."/>
            <person name="Brambilla E.M."/>
            <person name="Rohde M."/>
            <person name="Spring S."/>
            <person name="Sikorski J."/>
            <person name="Goker M."/>
            <person name="Woyke T."/>
            <person name="Bristow J."/>
            <person name="Eisen J.A."/>
            <person name="Markowitz V."/>
            <person name="Hugenholtz P."/>
            <person name="Kyrpides N.C."/>
            <person name="Klenk H.P."/>
            <person name="Detter J.C."/>
        </authorList>
    </citation>
    <scope>NUCLEOTIDE SEQUENCE [LARGE SCALE GENOMIC DNA]</scope>
    <source>
        <strain evidence="5">DSM 8271 / FlGlyR</strain>
    </source>
</reference>
<gene>
    <name evidence="4" type="ordered locus">Sgly_2474</name>
</gene>
<dbReference type="AlphaFoldDB" id="F0SVI6"/>
<accession>F0SVI6</accession>
<dbReference type="EC" id="3.6.1.9" evidence="3"/>
<dbReference type="PANTHER" id="PTHR43213:SF5">
    <property type="entry name" value="BIFUNCTIONAL DTTP_UTP PYROPHOSPHATASE_METHYLTRANSFERASE PROTEIN-RELATED"/>
    <property type="match status" value="1"/>
</dbReference>
<dbReference type="GO" id="GO:0005737">
    <property type="term" value="C:cytoplasm"/>
    <property type="evidence" value="ECO:0007669"/>
    <property type="project" value="UniProtKB-SubCell"/>
</dbReference>
<organism evidence="4 5">
    <name type="scientific">Syntrophobotulus glycolicus (strain DSM 8271 / FlGlyR)</name>
    <dbReference type="NCBI Taxonomy" id="645991"/>
    <lineage>
        <taxon>Bacteria</taxon>
        <taxon>Bacillati</taxon>
        <taxon>Bacillota</taxon>
        <taxon>Clostridia</taxon>
        <taxon>Eubacteriales</taxon>
        <taxon>Desulfitobacteriaceae</taxon>
        <taxon>Syntrophobotulus</taxon>
    </lineage>
</organism>
<evidence type="ECO:0000256" key="1">
    <source>
        <dbReference type="ARBA" id="ARBA00001968"/>
    </source>
</evidence>
<comment type="cofactor">
    <cofactor evidence="1 3">
        <name>a divalent metal cation</name>
        <dbReference type="ChEBI" id="CHEBI:60240"/>
    </cofactor>
</comment>
<dbReference type="PIRSF" id="PIRSF006305">
    <property type="entry name" value="Maf"/>
    <property type="match status" value="1"/>
</dbReference>
<dbReference type="eggNOG" id="COG0424">
    <property type="taxonomic scope" value="Bacteria"/>
</dbReference>
<name>F0SVI6_SYNGF</name>
<dbReference type="OrthoDB" id="9807767at2"/>
<dbReference type="GO" id="GO:0036218">
    <property type="term" value="F:dTTP diphosphatase activity"/>
    <property type="evidence" value="ECO:0007669"/>
    <property type="project" value="RHEA"/>
</dbReference>
<dbReference type="SUPFAM" id="SSF52972">
    <property type="entry name" value="ITPase-like"/>
    <property type="match status" value="1"/>
</dbReference>
<evidence type="ECO:0000256" key="2">
    <source>
        <dbReference type="ARBA" id="ARBA00022801"/>
    </source>
</evidence>
<keyword evidence="3" id="KW-0546">Nucleotide metabolism</keyword>
<keyword evidence="2 3" id="KW-0378">Hydrolase</keyword>
<dbReference type="HOGENOM" id="CLU_040416_0_0_9"/>
<comment type="caution">
    <text evidence="3">Lacks conserved residue(s) required for the propagation of feature annotation.</text>
</comment>
<comment type="catalytic activity">
    <reaction evidence="3">
        <text>dTTP + H2O = dTMP + diphosphate + H(+)</text>
        <dbReference type="Rhea" id="RHEA:28534"/>
        <dbReference type="ChEBI" id="CHEBI:15377"/>
        <dbReference type="ChEBI" id="CHEBI:15378"/>
        <dbReference type="ChEBI" id="CHEBI:33019"/>
        <dbReference type="ChEBI" id="CHEBI:37568"/>
        <dbReference type="ChEBI" id="CHEBI:63528"/>
        <dbReference type="EC" id="3.6.1.9"/>
    </reaction>
</comment>
<dbReference type="RefSeq" id="WP_013625624.1">
    <property type="nucleotide sequence ID" value="NC_015172.1"/>
</dbReference>
<dbReference type="CDD" id="cd00555">
    <property type="entry name" value="Maf"/>
    <property type="match status" value="1"/>
</dbReference>
<evidence type="ECO:0000313" key="4">
    <source>
        <dbReference type="EMBL" id="ADY56759.1"/>
    </source>
</evidence>
<proteinExistence type="inferred from homology"/>
<dbReference type="PANTHER" id="PTHR43213">
    <property type="entry name" value="BIFUNCTIONAL DTTP/UTP PYROPHOSPHATASE/METHYLTRANSFERASE PROTEIN-RELATED"/>
    <property type="match status" value="1"/>
</dbReference>
<evidence type="ECO:0000256" key="3">
    <source>
        <dbReference type="HAMAP-Rule" id="MF_00528"/>
    </source>
</evidence>
<feature type="site" description="Important for substrate specificity" evidence="3">
    <location>
        <position position="163"/>
    </location>
</feature>
<dbReference type="InterPro" id="IPR003697">
    <property type="entry name" value="Maf-like"/>
</dbReference>
<dbReference type="Proteomes" id="UP000007488">
    <property type="component" value="Chromosome"/>
</dbReference>
<dbReference type="Pfam" id="PF02545">
    <property type="entry name" value="Maf"/>
    <property type="match status" value="1"/>
</dbReference>
<dbReference type="STRING" id="645991.Sgly_2474"/>
<dbReference type="KEGG" id="sgy:Sgly_2474"/>
<comment type="catalytic activity">
    <reaction evidence="3">
        <text>UTP + H2O = UMP + diphosphate + H(+)</text>
        <dbReference type="Rhea" id="RHEA:29395"/>
        <dbReference type="ChEBI" id="CHEBI:15377"/>
        <dbReference type="ChEBI" id="CHEBI:15378"/>
        <dbReference type="ChEBI" id="CHEBI:33019"/>
        <dbReference type="ChEBI" id="CHEBI:46398"/>
        <dbReference type="ChEBI" id="CHEBI:57865"/>
        <dbReference type="EC" id="3.6.1.9"/>
    </reaction>
</comment>
<dbReference type="EMBL" id="CP002547">
    <property type="protein sequence ID" value="ADY56759.1"/>
    <property type="molecule type" value="Genomic_DNA"/>
</dbReference>
<feature type="site" description="Important for substrate specificity" evidence="3">
    <location>
        <position position="10"/>
    </location>
</feature>
<feature type="active site" description="Proton acceptor" evidence="3">
    <location>
        <position position="73"/>
    </location>
</feature>
<comment type="function">
    <text evidence="3">Nucleoside triphosphate pyrophosphatase that hydrolyzes dTTP and UTP. May have a dual role in cell division arrest and in preventing the incorporation of modified nucleotides into cellular nucleic acids.</text>
</comment>
<keyword evidence="5" id="KW-1185">Reference proteome</keyword>
<comment type="similarity">
    <text evidence="3">Belongs to the Maf family. YhdE subfamily.</text>
</comment>
<dbReference type="HAMAP" id="MF_00528">
    <property type="entry name" value="Maf"/>
    <property type="match status" value="1"/>
</dbReference>
<dbReference type="NCBIfam" id="TIGR00172">
    <property type="entry name" value="maf"/>
    <property type="match status" value="1"/>
</dbReference>
<comment type="subcellular location">
    <subcellularLocation>
        <location evidence="3">Cytoplasm</location>
    </subcellularLocation>
</comment>
<dbReference type="InterPro" id="IPR029001">
    <property type="entry name" value="ITPase-like_fam"/>
</dbReference>
<dbReference type="GO" id="GO:0036221">
    <property type="term" value="F:UTP diphosphatase activity"/>
    <property type="evidence" value="ECO:0007669"/>
    <property type="project" value="RHEA"/>
</dbReference>
<evidence type="ECO:0000313" key="5">
    <source>
        <dbReference type="Proteomes" id="UP000007488"/>
    </source>
</evidence>
<dbReference type="Gene3D" id="3.90.950.10">
    <property type="match status" value="1"/>
</dbReference>